<protein>
    <recommendedName>
        <fullName evidence="5">phosphoglycerate kinase</fullName>
        <ecNumber evidence="5">2.7.2.3</ecNumber>
    </recommendedName>
</protein>
<evidence type="ECO:0000256" key="9">
    <source>
        <dbReference type="ARBA" id="ARBA00022777"/>
    </source>
</evidence>
<comment type="subunit">
    <text evidence="4">Monomer.</text>
</comment>
<evidence type="ECO:0000313" key="12">
    <source>
        <dbReference type="EMBL" id="CAB4345719.1"/>
    </source>
</evidence>
<dbReference type="Gene3D" id="3.40.50.1260">
    <property type="entry name" value="Phosphoglycerate kinase, N-terminal domain"/>
    <property type="match status" value="2"/>
</dbReference>
<evidence type="ECO:0000256" key="11">
    <source>
        <dbReference type="ARBA" id="ARBA00023152"/>
    </source>
</evidence>
<reference evidence="12" key="1">
    <citation type="submission" date="2020-05" db="EMBL/GenBank/DDBJ databases">
        <authorList>
            <person name="Chiriac C."/>
            <person name="Salcher M."/>
            <person name="Ghai R."/>
            <person name="Kavagutti S V."/>
        </authorList>
    </citation>
    <scope>NUCLEOTIDE SEQUENCE</scope>
</reference>
<comment type="pathway">
    <text evidence="2">Carbohydrate degradation; glycolysis; pyruvate from D-glyceraldehyde 3-phosphate: step 2/5.</text>
</comment>
<name>A0A6J5ZWZ1_9ZZZZ</name>
<keyword evidence="9" id="KW-0418">Kinase</keyword>
<dbReference type="SUPFAM" id="SSF53748">
    <property type="entry name" value="Phosphoglycerate kinase"/>
    <property type="match status" value="1"/>
</dbReference>
<dbReference type="PANTHER" id="PTHR11406">
    <property type="entry name" value="PHOSPHOGLYCERATE KINASE"/>
    <property type="match status" value="1"/>
</dbReference>
<evidence type="ECO:0000256" key="3">
    <source>
        <dbReference type="ARBA" id="ARBA00008982"/>
    </source>
</evidence>
<dbReference type="AlphaFoldDB" id="A0A6J5ZWZ1"/>
<dbReference type="InterPro" id="IPR015911">
    <property type="entry name" value="Phosphoglycerate_kinase_CS"/>
</dbReference>
<comment type="similarity">
    <text evidence="3">Belongs to the phosphoglycerate kinase family.</text>
</comment>
<dbReference type="FunFam" id="3.40.50.1260:FF:000006">
    <property type="entry name" value="Phosphoglycerate kinase"/>
    <property type="match status" value="1"/>
</dbReference>
<dbReference type="InterPro" id="IPR036043">
    <property type="entry name" value="Phosphoglycerate_kinase_sf"/>
</dbReference>
<sequence length="390" mass="40850">MRTLEQIDVVGRTVFVRVDFNVPLDENLHITDDARIRAALPTLKYLLERDCALVLASHLGRPKGVDASCSLQPAADRLTELTGWRVKLARSVVGDEVQAIAEGLAPGEILMLENVRFEEGETKNDPQLAAAYAELADVYVDDAFGVAHRAHASNVGIVDQIEVSAAGLLLQREVETINGILSDPPRPMVAIVGGAKVTDKIGVIDTFLELADAVLIGGAMAFPFFAAQGHEIGNSLCSQDDIEPARRVLADAEASSTRLMLPVDLVVGRDFSAATEIKVVDGVDVPEGWMGLDIGPRSSAAYAEQIAAAGSVCWNGPMGAFEMEPFSAGTRAVAEAVASCPGTSVVGGGDSAAALAQFGLEDRVTHLSTGGGATLELIEGATLPAVEALK</sequence>
<dbReference type="GO" id="GO:0006094">
    <property type="term" value="P:gluconeogenesis"/>
    <property type="evidence" value="ECO:0007669"/>
    <property type="project" value="TreeGrafter"/>
</dbReference>
<evidence type="ECO:0000256" key="10">
    <source>
        <dbReference type="ARBA" id="ARBA00022840"/>
    </source>
</evidence>
<dbReference type="EC" id="2.7.2.3" evidence="5"/>
<evidence type="ECO:0000256" key="8">
    <source>
        <dbReference type="ARBA" id="ARBA00022741"/>
    </source>
</evidence>
<evidence type="ECO:0000256" key="4">
    <source>
        <dbReference type="ARBA" id="ARBA00011245"/>
    </source>
</evidence>
<evidence type="ECO:0000256" key="2">
    <source>
        <dbReference type="ARBA" id="ARBA00004838"/>
    </source>
</evidence>
<dbReference type="Pfam" id="PF00162">
    <property type="entry name" value="PGK"/>
    <property type="match status" value="1"/>
</dbReference>
<organism evidence="12">
    <name type="scientific">freshwater metagenome</name>
    <dbReference type="NCBI Taxonomy" id="449393"/>
    <lineage>
        <taxon>unclassified sequences</taxon>
        <taxon>metagenomes</taxon>
        <taxon>ecological metagenomes</taxon>
    </lineage>
</organism>
<dbReference type="EMBL" id="CAESAN010000097">
    <property type="protein sequence ID" value="CAB4345719.1"/>
    <property type="molecule type" value="Genomic_DNA"/>
</dbReference>
<dbReference type="FunFam" id="3.40.50.1260:FF:000031">
    <property type="entry name" value="Phosphoglycerate kinase 1"/>
    <property type="match status" value="1"/>
</dbReference>
<dbReference type="PROSITE" id="PS00111">
    <property type="entry name" value="PGLYCERATE_KINASE"/>
    <property type="match status" value="1"/>
</dbReference>
<evidence type="ECO:0000256" key="1">
    <source>
        <dbReference type="ARBA" id="ARBA00000642"/>
    </source>
</evidence>
<comment type="catalytic activity">
    <reaction evidence="1">
        <text>(2R)-3-phosphoglycerate + ATP = (2R)-3-phospho-glyceroyl phosphate + ADP</text>
        <dbReference type="Rhea" id="RHEA:14801"/>
        <dbReference type="ChEBI" id="CHEBI:30616"/>
        <dbReference type="ChEBI" id="CHEBI:57604"/>
        <dbReference type="ChEBI" id="CHEBI:58272"/>
        <dbReference type="ChEBI" id="CHEBI:456216"/>
        <dbReference type="EC" id="2.7.2.3"/>
    </reaction>
</comment>
<dbReference type="GO" id="GO:0006096">
    <property type="term" value="P:glycolytic process"/>
    <property type="evidence" value="ECO:0007669"/>
    <property type="project" value="UniProtKB-KW"/>
</dbReference>
<keyword evidence="7" id="KW-0808">Transferase</keyword>
<dbReference type="GO" id="GO:0043531">
    <property type="term" value="F:ADP binding"/>
    <property type="evidence" value="ECO:0007669"/>
    <property type="project" value="TreeGrafter"/>
</dbReference>
<proteinExistence type="inferred from homology"/>
<gene>
    <name evidence="12" type="ORF">UFOPK3547_01152</name>
</gene>
<evidence type="ECO:0000256" key="6">
    <source>
        <dbReference type="ARBA" id="ARBA00022490"/>
    </source>
</evidence>
<keyword evidence="10" id="KW-0067">ATP-binding</keyword>
<evidence type="ECO:0000256" key="7">
    <source>
        <dbReference type="ARBA" id="ARBA00022679"/>
    </source>
</evidence>
<keyword evidence="11" id="KW-0324">Glycolysis</keyword>
<keyword evidence="8" id="KW-0547">Nucleotide-binding</keyword>
<accession>A0A6J5ZWZ1</accession>
<dbReference type="GO" id="GO:0005524">
    <property type="term" value="F:ATP binding"/>
    <property type="evidence" value="ECO:0007669"/>
    <property type="project" value="UniProtKB-KW"/>
</dbReference>
<keyword evidence="6" id="KW-0963">Cytoplasm</keyword>
<dbReference type="GO" id="GO:0005829">
    <property type="term" value="C:cytosol"/>
    <property type="evidence" value="ECO:0007669"/>
    <property type="project" value="TreeGrafter"/>
</dbReference>
<dbReference type="PANTHER" id="PTHR11406:SF23">
    <property type="entry name" value="PHOSPHOGLYCERATE KINASE 1, CHLOROPLASTIC-RELATED"/>
    <property type="match status" value="1"/>
</dbReference>
<dbReference type="PIRSF" id="PIRSF000724">
    <property type="entry name" value="Pgk"/>
    <property type="match status" value="1"/>
</dbReference>
<dbReference type="GO" id="GO:0004618">
    <property type="term" value="F:phosphoglycerate kinase activity"/>
    <property type="evidence" value="ECO:0007669"/>
    <property type="project" value="UniProtKB-EC"/>
</dbReference>
<dbReference type="InterPro" id="IPR015824">
    <property type="entry name" value="Phosphoglycerate_kinase_N"/>
</dbReference>
<evidence type="ECO:0000256" key="5">
    <source>
        <dbReference type="ARBA" id="ARBA00013061"/>
    </source>
</evidence>
<dbReference type="HAMAP" id="MF_00145">
    <property type="entry name" value="Phosphoglyc_kinase"/>
    <property type="match status" value="1"/>
</dbReference>
<dbReference type="InterPro" id="IPR001576">
    <property type="entry name" value="Phosphoglycerate_kinase"/>
</dbReference>
<dbReference type="PRINTS" id="PR00477">
    <property type="entry name" value="PHGLYCKINASE"/>
</dbReference>